<dbReference type="Gene3D" id="3.40.1670.10">
    <property type="entry name" value="UbiD C-terminal domain-like"/>
    <property type="match status" value="1"/>
</dbReference>
<proteinExistence type="predicted"/>
<dbReference type="Pfam" id="PF26358">
    <property type="entry name" value="EcdD_BsdD_detox"/>
    <property type="match status" value="1"/>
</dbReference>
<gene>
    <name evidence="2" type="ORF">J2S01_002032</name>
</gene>
<organism evidence="2 3">
    <name type="scientific">Pectinatus haikarae</name>
    <dbReference type="NCBI Taxonomy" id="349096"/>
    <lineage>
        <taxon>Bacteria</taxon>
        <taxon>Bacillati</taxon>
        <taxon>Bacillota</taxon>
        <taxon>Negativicutes</taxon>
        <taxon>Selenomonadales</taxon>
        <taxon>Selenomonadaceae</taxon>
        <taxon>Pectinatus</taxon>
    </lineage>
</organism>
<keyword evidence="3" id="KW-1185">Reference proteome</keyword>
<feature type="domain" description="3-octaprenyl-4-hydroxybenzoate carboxy-lyase-like C-terminal" evidence="1">
    <location>
        <begin position="2"/>
        <end position="63"/>
    </location>
</feature>
<dbReference type="InterPro" id="IPR049381">
    <property type="entry name" value="UbiD-like_C"/>
</dbReference>
<dbReference type="SUPFAM" id="SSF143968">
    <property type="entry name" value="UbiD C-terminal domain-like"/>
    <property type="match status" value="1"/>
</dbReference>
<dbReference type="Proteomes" id="UP001239167">
    <property type="component" value="Unassembled WGS sequence"/>
</dbReference>
<evidence type="ECO:0000313" key="3">
    <source>
        <dbReference type="Proteomes" id="UP001239167"/>
    </source>
</evidence>
<evidence type="ECO:0000259" key="1">
    <source>
        <dbReference type="Pfam" id="PF20696"/>
    </source>
</evidence>
<sequence>MSTKSRFGGYDKAVAMRLLSTPHGMSYTKIVIIVDEFVDPFDLKQVMWALTTRVRPDKDVFKISWEIYLCDTCKFSWRSTEGINITDPDQYDKRFKLNPAELDAFDQIPPIPKLLKK</sequence>
<dbReference type="PANTHER" id="PTHR30108">
    <property type="entry name" value="3-OCTAPRENYL-4-HYDROXYBENZOATE CARBOXY-LYASE-RELATED"/>
    <property type="match status" value="1"/>
</dbReference>
<dbReference type="InterPro" id="IPR047707">
    <property type="entry name" value="VdcD-like"/>
</dbReference>
<dbReference type="Pfam" id="PF20696">
    <property type="entry name" value="UbiD_C"/>
    <property type="match status" value="1"/>
</dbReference>
<evidence type="ECO:0000313" key="2">
    <source>
        <dbReference type="EMBL" id="MDQ0204304.1"/>
    </source>
</evidence>
<dbReference type="NCBIfam" id="NF041205">
    <property type="entry name" value="VdcD"/>
    <property type="match status" value="1"/>
</dbReference>
<dbReference type="PANTHER" id="PTHR30108:SF17">
    <property type="entry name" value="FERULIC ACID DECARBOXYLASE 1"/>
    <property type="match status" value="1"/>
</dbReference>
<dbReference type="EMBL" id="JAUSUE010000014">
    <property type="protein sequence ID" value="MDQ0204304.1"/>
    <property type="molecule type" value="Genomic_DNA"/>
</dbReference>
<comment type="caution">
    <text evidence="2">The sequence shown here is derived from an EMBL/GenBank/DDBJ whole genome shotgun (WGS) entry which is preliminary data.</text>
</comment>
<protein>
    <submittedName>
        <fullName evidence="2">3-polyprenyl-4-hydroxybenzoate decarboxylase</fullName>
    </submittedName>
</protein>
<accession>A0ABT9Y8Y5</accession>
<name>A0ABT9Y8Y5_9FIRM</name>
<reference evidence="2 3" key="1">
    <citation type="submission" date="2023-07" db="EMBL/GenBank/DDBJ databases">
        <title>Genomic Encyclopedia of Type Strains, Phase IV (KMG-IV): sequencing the most valuable type-strain genomes for metagenomic binning, comparative biology and taxonomic classification.</title>
        <authorList>
            <person name="Goeker M."/>
        </authorList>
    </citation>
    <scope>NUCLEOTIDE SEQUENCE [LARGE SCALE GENOMIC DNA]</scope>
    <source>
        <strain evidence="2 3">DSM 16980</strain>
    </source>
</reference>
<dbReference type="InterPro" id="IPR002830">
    <property type="entry name" value="UbiD"/>
</dbReference>